<evidence type="ECO:0000313" key="2">
    <source>
        <dbReference type="Proteomes" id="UP000029518"/>
    </source>
</evidence>
<evidence type="ECO:0008006" key="3">
    <source>
        <dbReference type="Google" id="ProtNLM"/>
    </source>
</evidence>
<name>A0A089MJF1_PAEBO</name>
<dbReference type="Proteomes" id="UP000029518">
    <property type="component" value="Chromosome"/>
</dbReference>
<dbReference type="EMBL" id="CP009285">
    <property type="protein sequence ID" value="AIQ56704.1"/>
    <property type="molecule type" value="Genomic_DNA"/>
</dbReference>
<organism evidence="1 2">
    <name type="scientific">Paenibacillus borealis</name>
    <dbReference type="NCBI Taxonomy" id="160799"/>
    <lineage>
        <taxon>Bacteria</taxon>
        <taxon>Bacillati</taxon>
        <taxon>Bacillota</taxon>
        <taxon>Bacilli</taxon>
        <taxon>Bacillales</taxon>
        <taxon>Paenibacillaceae</taxon>
        <taxon>Paenibacillus</taxon>
    </lineage>
</organism>
<keyword evidence="2" id="KW-1185">Reference proteome</keyword>
<reference evidence="1" key="1">
    <citation type="submission" date="2014-08" db="EMBL/GenBank/DDBJ databases">
        <title>Comparative genomics of the Paenibacillus odorifer group.</title>
        <authorList>
            <person name="den Bakker H.C."/>
            <person name="Tsai Y.-C.Y.-C."/>
            <person name="Martin N."/>
            <person name="Korlach J."/>
            <person name="Wiedmann M."/>
        </authorList>
    </citation>
    <scope>NUCLEOTIDE SEQUENCE [LARGE SCALE GENOMIC DNA]</scope>
    <source>
        <strain evidence="1">DSM 13188</strain>
    </source>
</reference>
<gene>
    <name evidence="1" type="ORF">PBOR_06945</name>
</gene>
<dbReference type="HOGENOM" id="CLU_073019_0_0_9"/>
<dbReference type="KEGG" id="pbd:PBOR_06945"/>
<accession>A0A089MJF1</accession>
<dbReference type="AlphaFoldDB" id="A0A089MJF1"/>
<evidence type="ECO:0000313" key="1">
    <source>
        <dbReference type="EMBL" id="AIQ56704.1"/>
    </source>
</evidence>
<protein>
    <recommendedName>
        <fullName evidence="3">F0F1-type ATP synthase</fullName>
    </recommendedName>
</protein>
<proteinExistence type="predicted"/>
<sequence>MKPLSVVLIFLIIVIPLVLINDTREDLRVFNEDQYKRYSDDFQAAVDDAGDYLSRLEMQPTITAVHYGRERQLKLDQDVLSVFYSNLALKFGLENNRAELNNLKMHMPALVMFGYSGYTLVTLDDTAGNGGEKELKPVSWPERPYYYKLQNGNLLYFTLDDNARVYDTGTNEFYEGDYVELAAETSLAPINSLELFREIRQSTITTLVEQDMATAINRHLELVKRMGLSIQFTLPRGLQEQSIQDVGMMAFIQGYPLPGGELLDAYSLGSGAVMRRKVLIGTRNAAGRRTAYGESCLPAGANVIESLFDPEEAARKGYFVEDCAVR</sequence>